<accession>A0ABV7GEF7</accession>
<dbReference type="Pfam" id="PF14085">
    <property type="entry name" value="DUF4265"/>
    <property type="match status" value="1"/>
</dbReference>
<dbReference type="RefSeq" id="WP_248935849.1">
    <property type="nucleotide sequence ID" value="NZ_JAKILF010000003.1"/>
</dbReference>
<name>A0ABV7GEF7_9GAMM</name>
<evidence type="ECO:0000313" key="2">
    <source>
        <dbReference type="Proteomes" id="UP001595621"/>
    </source>
</evidence>
<reference evidence="2" key="1">
    <citation type="journal article" date="2019" name="Int. J. Syst. Evol. Microbiol.">
        <title>The Global Catalogue of Microorganisms (GCM) 10K type strain sequencing project: providing services to taxonomists for standard genome sequencing and annotation.</title>
        <authorList>
            <consortium name="The Broad Institute Genomics Platform"/>
            <consortium name="The Broad Institute Genome Sequencing Center for Infectious Disease"/>
            <person name="Wu L."/>
            <person name="Ma J."/>
        </authorList>
    </citation>
    <scope>NUCLEOTIDE SEQUENCE [LARGE SCALE GENOMIC DNA]</scope>
    <source>
        <strain evidence="2">KCTC 52277</strain>
    </source>
</reference>
<dbReference type="EMBL" id="JBHRTD010000012">
    <property type="protein sequence ID" value="MFC3138654.1"/>
    <property type="molecule type" value="Genomic_DNA"/>
</dbReference>
<gene>
    <name evidence="1" type="ORF">ACFOE0_10700</name>
</gene>
<organism evidence="1 2">
    <name type="scientific">Shewanella submarina</name>
    <dbReference type="NCBI Taxonomy" id="2016376"/>
    <lineage>
        <taxon>Bacteria</taxon>
        <taxon>Pseudomonadati</taxon>
        <taxon>Pseudomonadota</taxon>
        <taxon>Gammaproteobacteria</taxon>
        <taxon>Alteromonadales</taxon>
        <taxon>Shewanellaceae</taxon>
        <taxon>Shewanella</taxon>
    </lineage>
</organism>
<comment type="caution">
    <text evidence="1">The sequence shown here is derived from an EMBL/GenBank/DDBJ whole genome shotgun (WGS) entry which is preliminary data.</text>
</comment>
<sequence>MSNNGLVKVHVSLPNHWMVGGESMWAEPLGNNIYRLENVPFFTYSLNFKDEVQAFEDDNGILEVENVIARSGNRTLRIIFDKSIDRNKQDFYIEKIRDLDCSLERWDETYLTVNVRKSACYLDVIKQFDIWDAEDIFAYETCDEQIPGSFDAEPDDDA</sequence>
<evidence type="ECO:0000313" key="1">
    <source>
        <dbReference type="EMBL" id="MFC3138654.1"/>
    </source>
</evidence>
<dbReference type="Proteomes" id="UP001595621">
    <property type="component" value="Unassembled WGS sequence"/>
</dbReference>
<proteinExistence type="predicted"/>
<keyword evidence="2" id="KW-1185">Reference proteome</keyword>
<dbReference type="InterPro" id="IPR025361">
    <property type="entry name" value="DUF4265"/>
</dbReference>
<protein>
    <submittedName>
        <fullName evidence="1">DUF4265 domain-containing protein</fullName>
    </submittedName>
</protein>